<keyword evidence="2" id="KW-1185">Reference proteome</keyword>
<name>A0ABR2ENK4_9ROSI</name>
<dbReference type="Proteomes" id="UP001472677">
    <property type="component" value="Unassembled WGS sequence"/>
</dbReference>
<comment type="caution">
    <text evidence="1">The sequence shown here is derived from an EMBL/GenBank/DDBJ whole genome shotgun (WGS) entry which is preliminary data.</text>
</comment>
<evidence type="ECO:0000313" key="1">
    <source>
        <dbReference type="EMBL" id="KAK8563466.1"/>
    </source>
</evidence>
<protein>
    <submittedName>
        <fullName evidence="1">Uncharacterized protein</fullName>
    </submittedName>
</protein>
<reference evidence="1 2" key="1">
    <citation type="journal article" date="2024" name="G3 (Bethesda)">
        <title>Genome assembly of Hibiscus sabdariffa L. provides insights into metabolisms of medicinal natural products.</title>
        <authorList>
            <person name="Kim T."/>
        </authorList>
    </citation>
    <scope>NUCLEOTIDE SEQUENCE [LARGE SCALE GENOMIC DNA]</scope>
    <source>
        <strain evidence="1">TK-2024</strain>
        <tissue evidence="1">Old leaves</tissue>
    </source>
</reference>
<sequence length="337" mass="37342">MPWQYQSSHEHSNPLEQTFPTFTSSFDRLIEEMQELNKSMEARLVKMDERMINWGRSTSVMDNMPKGTEILRQEVSEQCEENPPMPTQHARAEVTANAWAGIATSSNATTTSQDAVKSIASASPTESDAENDTIMLMLKHEPINCSHPQLSRQPPRNNATARLGSIEPVCPVNTCLGSTKATCPGCTKAFCPGNTRTARPDSEETACPGSKQTTCLGSEEPVYLGSTQQFCPGSIERICPGSKSTFYFSGEQNNGCDSNCLNDEMTNYSKNEAQPMVIPPTICVVPKSLLMQMFKKSEDNDTWKLDDFRKNVPSIDFKEFWRKIATTKKATSDYAGS</sequence>
<organism evidence="1 2">
    <name type="scientific">Hibiscus sabdariffa</name>
    <name type="common">roselle</name>
    <dbReference type="NCBI Taxonomy" id="183260"/>
    <lineage>
        <taxon>Eukaryota</taxon>
        <taxon>Viridiplantae</taxon>
        <taxon>Streptophyta</taxon>
        <taxon>Embryophyta</taxon>
        <taxon>Tracheophyta</taxon>
        <taxon>Spermatophyta</taxon>
        <taxon>Magnoliopsida</taxon>
        <taxon>eudicotyledons</taxon>
        <taxon>Gunneridae</taxon>
        <taxon>Pentapetalae</taxon>
        <taxon>rosids</taxon>
        <taxon>malvids</taxon>
        <taxon>Malvales</taxon>
        <taxon>Malvaceae</taxon>
        <taxon>Malvoideae</taxon>
        <taxon>Hibiscus</taxon>
    </lineage>
</organism>
<accession>A0ABR2ENK4</accession>
<proteinExistence type="predicted"/>
<evidence type="ECO:0000313" key="2">
    <source>
        <dbReference type="Proteomes" id="UP001472677"/>
    </source>
</evidence>
<dbReference type="EMBL" id="JBBPBM010000011">
    <property type="protein sequence ID" value="KAK8563466.1"/>
    <property type="molecule type" value="Genomic_DNA"/>
</dbReference>
<gene>
    <name evidence="1" type="ORF">V6N12_035612</name>
</gene>